<dbReference type="Proteomes" id="UP000559653">
    <property type="component" value="Unassembled WGS sequence"/>
</dbReference>
<reference evidence="1 2" key="1">
    <citation type="journal article" date="2020" name="Appl. Environ. Microbiol.">
        <title>Genomic Characteristics of a Novel Species of Ammonia-Oxidizing Archaea from the Jiulong River Estuary.</title>
        <authorList>
            <person name="Zou D."/>
            <person name="Wan R."/>
            <person name="Han L."/>
            <person name="Xu M.N."/>
            <person name="Liu Y."/>
            <person name="Liu H."/>
            <person name="Kao S.J."/>
            <person name="Li M."/>
        </authorList>
    </citation>
    <scope>NUCLEOTIDE SEQUENCE [LARGE SCALE GENOMIC DNA]</scope>
    <source>
        <strain evidence="1">W1bin1</strain>
    </source>
</reference>
<protein>
    <submittedName>
        <fullName evidence="1">Uncharacterized protein</fullName>
    </submittedName>
</protein>
<sequence length="594" mass="68231">MVRLFQNFCLIVLLPLVLSLSVTFFSQSHSEEFFCPSGEVEVIRVTNPNPICIDYNTADRWETLGIAEIVKIPKTNNISESNKFNEKQYSPIVSPDTFEPEIQRPSIPDDTSRAKSYLVTISGGELTQPILFQTFSKIEPGDKPHYVASFHEQGFDTFFYLESNPSLDKGEFYSLVAKTINPEKTPELFDASIDVLAGDNSVIVTLNYSKCKITNYTPYSQDYVLFYQYSDLINDEIRDRIVLYCSGMSMQVYDSENEKIIPNNSLPYSPSLQESASGYVVHFFGPDFDGLYTVETFSDFSPSVNLIETPFDVITIPGNPLDSDPQFFLESLPSKDKMILYEYFAKWVNPGQPPEDVNVSIDMVTGDGNILQRWNYVDCSLYDYTMNLEDSLLKFSYTGIQSPEIREKSEFQCNGMNLEVNGEKSIDKFPIRSSISNESKLISPKIPESKDRAKYFEINVFGGDLTKVHISDKIQKFEPIRRDRGPLTPLTHDKQYDFGFVLESLPQKEKALFYDFISRYINPGKTPEPFDVNIHTKNGDSNTLHILQYSNCDAVDFWWYLQQANWYYQFSGKEEDEIRERYIVYCEGFGIEFP</sequence>
<evidence type="ECO:0000313" key="2">
    <source>
        <dbReference type="Proteomes" id="UP000559653"/>
    </source>
</evidence>
<organism evidence="1 2">
    <name type="scientific">Candidatus Nitrosomaritimum aestuariumsis</name>
    <dbReference type="NCBI Taxonomy" id="3342354"/>
    <lineage>
        <taxon>Archaea</taxon>
        <taxon>Nitrososphaerota</taxon>
        <taxon>Nitrososphaeria</taxon>
        <taxon>Nitrosopumilales</taxon>
        <taxon>Nitrosopumilaceae</taxon>
        <taxon>Candidatus Nitrosomaritimum</taxon>
    </lineage>
</organism>
<proteinExistence type="predicted"/>
<name>A0AC60VYD0_9ARCH</name>
<gene>
    <name evidence="1" type="ORF">H2B03_04970</name>
</gene>
<comment type="caution">
    <text evidence="1">The sequence shown here is derived from an EMBL/GenBank/DDBJ whole genome shotgun (WGS) entry which is preliminary data.</text>
</comment>
<dbReference type="EMBL" id="JACEMZ010000026">
    <property type="protein sequence ID" value="MBA4452509.1"/>
    <property type="molecule type" value="Genomic_DNA"/>
</dbReference>
<accession>A0AC60VYD0</accession>
<evidence type="ECO:0000313" key="1">
    <source>
        <dbReference type="EMBL" id="MBA4452509.1"/>
    </source>
</evidence>